<dbReference type="EC" id="4.2.1.75" evidence="3 9"/>
<feature type="domain" description="Tetrapyrrole biosynthesis uroporphyrinogen III synthase" evidence="10">
    <location>
        <begin position="24"/>
        <end position="218"/>
    </location>
</feature>
<evidence type="ECO:0000256" key="9">
    <source>
        <dbReference type="RuleBase" id="RU366031"/>
    </source>
</evidence>
<dbReference type="SUPFAM" id="SSF69618">
    <property type="entry name" value="HemD-like"/>
    <property type="match status" value="1"/>
</dbReference>
<sequence length="225" mass="25520">MKKACILLTRLADLNEVDQAFFIAKGYQTQILPLTEISLRKLSANEIAEIKATQWLFFTSQVPVESVLKHAQSSVKIAVIGQKTAQAVINAGFTPTFISPKETKEMLLTTWQKAYPKKIRILYPKSQLADNNVEKMLANYEVQSFIAYDNLFPLTSQKKLEKVLETKKITAVYFTSPSAWRRFIKVYKNYSALPLQFVAIGETTKKAIEKAGYTARLKSDVEKID</sequence>
<evidence type="ECO:0000256" key="8">
    <source>
        <dbReference type="ARBA" id="ARBA00048617"/>
    </source>
</evidence>
<evidence type="ECO:0000313" key="11">
    <source>
        <dbReference type="EMBL" id="MBO0448160.1"/>
    </source>
</evidence>
<comment type="pathway">
    <text evidence="1 9">Porphyrin-containing compound metabolism; protoporphyrin-IX biosynthesis; coproporphyrinogen-III from 5-aminolevulinate: step 3/4.</text>
</comment>
<dbReference type="EMBL" id="JAFLVT010000001">
    <property type="protein sequence ID" value="MBO0448160.1"/>
    <property type="molecule type" value="Genomic_DNA"/>
</dbReference>
<dbReference type="PANTHER" id="PTHR38042">
    <property type="entry name" value="UROPORPHYRINOGEN-III SYNTHASE, CHLOROPLASTIC"/>
    <property type="match status" value="1"/>
</dbReference>
<evidence type="ECO:0000256" key="4">
    <source>
        <dbReference type="ARBA" id="ARBA00023239"/>
    </source>
</evidence>
<dbReference type="InterPro" id="IPR039793">
    <property type="entry name" value="UROS/Hem4"/>
</dbReference>
<dbReference type="InterPro" id="IPR003754">
    <property type="entry name" value="4pyrrol_synth_uPrphyn_synth"/>
</dbReference>
<dbReference type="RefSeq" id="WP_206902357.1">
    <property type="nucleotide sequence ID" value="NZ_JAFLVT010000001.1"/>
</dbReference>
<keyword evidence="4 9" id="KW-0456">Lyase</keyword>
<evidence type="ECO:0000259" key="10">
    <source>
        <dbReference type="Pfam" id="PF02602"/>
    </source>
</evidence>
<dbReference type="Pfam" id="PF02602">
    <property type="entry name" value="HEM4"/>
    <property type="match status" value="1"/>
</dbReference>
<evidence type="ECO:0000256" key="2">
    <source>
        <dbReference type="ARBA" id="ARBA00008133"/>
    </source>
</evidence>
<protein>
    <recommendedName>
        <fullName evidence="7 9">Uroporphyrinogen-III synthase</fullName>
        <ecNumber evidence="3 9">4.2.1.75</ecNumber>
    </recommendedName>
</protein>
<evidence type="ECO:0000313" key="12">
    <source>
        <dbReference type="Proteomes" id="UP000664256"/>
    </source>
</evidence>
<keyword evidence="5 9" id="KW-0627">Porphyrin biosynthesis</keyword>
<evidence type="ECO:0000256" key="1">
    <source>
        <dbReference type="ARBA" id="ARBA00004772"/>
    </source>
</evidence>
<comment type="similarity">
    <text evidence="2 9">Belongs to the uroporphyrinogen-III synthase family.</text>
</comment>
<reference evidence="11 12" key="1">
    <citation type="submission" date="2021-03" db="EMBL/GenBank/DDBJ databases">
        <title>Enterococcal diversity collection.</title>
        <authorList>
            <person name="Gilmore M.S."/>
            <person name="Schwartzman J."/>
            <person name="Van Tyne D."/>
            <person name="Martin M."/>
            <person name="Earl A.M."/>
            <person name="Manson A.L."/>
            <person name="Straub T."/>
            <person name="Salamzade R."/>
            <person name="Saavedra J."/>
            <person name="Lebreton F."/>
            <person name="Prichula J."/>
            <person name="Schaufler K."/>
            <person name="Gaca A."/>
            <person name="Sgardioli B."/>
            <person name="Wagenaar J."/>
            <person name="Strong T."/>
        </authorList>
    </citation>
    <scope>NUCLEOTIDE SEQUENCE [LARGE SCALE GENOMIC DNA]</scope>
    <source>
        <strain evidence="11 12">MJM12</strain>
    </source>
</reference>
<evidence type="ECO:0000256" key="6">
    <source>
        <dbReference type="ARBA" id="ARBA00037589"/>
    </source>
</evidence>
<dbReference type="PANTHER" id="PTHR38042:SF1">
    <property type="entry name" value="UROPORPHYRINOGEN-III SYNTHASE, CHLOROPLASTIC"/>
    <property type="match status" value="1"/>
</dbReference>
<gene>
    <name evidence="11" type="ORF">JZO76_01285</name>
</gene>
<evidence type="ECO:0000256" key="3">
    <source>
        <dbReference type="ARBA" id="ARBA00013109"/>
    </source>
</evidence>
<comment type="caution">
    <text evidence="11">The sequence shown here is derived from an EMBL/GenBank/DDBJ whole genome shotgun (WGS) entry which is preliminary data.</text>
</comment>
<keyword evidence="12" id="KW-1185">Reference proteome</keyword>
<accession>A0ABS3H3Y8</accession>
<comment type="function">
    <text evidence="6 9">Catalyzes cyclization of the linear tetrapyrrole, hydroxymethylbilane, to the macrocyclic uroporphyrinogen III.</text>
</comment>
<name>A0ABS3H3Y8_9ENTE</name>
<evidence type="ECO:0000256" key="7">
    <source>
        <dbReference type="ARBA" id="ARBA00040167"/>
    </source>
</evidence>
<evidence type="ECO:0000256" key="5">
    <source>
        <dbReference type="ARBA" id="ARBA00023244"/>
    </source>
</evidence>
<proteinExistence type="inferred from homology"/>
<comment type="catalytic activity">
    <reaction evidence="8 9">
        <text>hydroxymethylbilane = uroporphyrinogen III + H2O</text>
        <dbReference type="Rhea" id="RHEA:18965"/>
        <dbReference type="ChEBI" id="CHEBI:15377"/>
        <dbReference type="ChEBI" id="CHEBI:57308"/>
        <dbReference type="ChEBI" id="CHEBI:57845"/>
        <dbReference type="EC" id="4.2.1.75"/>
    </reaction>
</comment>
<organism evidence="11 12">
    <name type="scientific">Candidatus Enterococcus myersii</name>
    <dbReference type="NCBI Taxonomy" id="2815322"/>
    <lineage>
        <taxon>Bacteria</taxon>
        <taxon>Bacillati</taxon>
        <taxon>Bacillota</taxon>
        <taxon>Bacilli</taxon>
        <taxon>Lactobacillales</taxon>
        <taxon>Enterococcaceae</taxon>
        <taxon>Enterococcus</taxon>
    </lineage>
</organism>
<dbReference type="CDD" id="cd06578">
    <property type="entry name" value="HemD"/>
    <property type="match status" value="1"/>
</dbReference>
<dbReference type="InterPro" id="IPR036108">
    <property type="entry name" value="4pyrrol_syn_uPrphyn_synt_sf"/>
</dbReference>
<dbReference type="Gene3D" id="3.40.50.10090">
    <property type="match status" value="2"/>
</dbReference>
<dbReference type="Proteomes" id="UP000664256">
    <property type="component" value="Unassembled WGS sequence"/>
</dbReference>